<gene>
    <name evidence="8" type="ORF">A1A1_03242</name>
</gene>
<name>A0AA87LWD0_9BACL</name>
<dbReference type="EMBL" id="AJYB01000010">
    <property type="protein sequence ID" value="EIM08070.1"/>
    <property type="molecule type" value="Genomic_DNA"/>
</dbReference>
<proteinExistence type="inferred from homology"/>
<evidence type="ECO:0000256" key="6">
    <source>
        <dbReference type="RuleBase" id="RU000477"/>
    </source>
</evidence>
<protein>
    <submittedName>
        <fullName evidence="8">Aquaporin Z</fullName>
    </submittedName>
</protein>
<sequence length="242" mass="24489">MRKYLAEFIGTFILVFLGTGAAVVLGGYTGGTDTGFFGVLAIAFAFGLSIVAGAYAIGHISGCHVNPVVSLAVLMSGNLTVKEFWGCVIAQVLGAFAGSSVLAFVNASSTSLEGFGANGYGELSVVGLNLTGALVVEVILTFIFVLAILGVTSSKATSHMGGIVIGLTLTLVHIIGIPLTGTSVNPARSLAPAIFAGGDALAQVWVFIVAPLAALVFKAFFVVKEETGIEIAGESDIDAAGK</sequence>
<dbReference type="PANTHER" id="PTHR19139:SF199">
    <property type="entry name" value="MIP17260P"/>
    <property type="match status" value="1"/>
</dbReference>
<evidence type="ECO:0000256" key="3">
    <source>
        <dbReference type="ARBA" id="ARBA00022692"/>
    </source>
</evidence>
<keyword evidence="4 7" id="KW-1133">Transmembrane helix</keyword>
<dbReference type="AlphaFoldDB" id="A0AA87LWD0"/>
<dbReference type="Gene3D" id="1.20.1080.10">
    <property type="entry name" value="Glycerol uptake facilitator protein"/>
    <property type="match status" value="1"/>
</dbReference>
<keyword evidence="6" id="KW-0813">Transport</keyword>
<feature type="transmembrane region" description="Helical" evidence="7">
    <location>
        <begin position="125"/>
        <end position="149"/>
    </location>
</feature>
<dbReference type="Proteomes" id="UP000004725">
    <property type="component" value="Unassembled WGS sequence"/>
</dbReference>
<evidence type="ECO:0000256" key="1">
    <source>
        <dbReference type="ARBA" id="ARBA00004141"/>
    </source>
</evidence>
<dbReference type="InterPro" id="IPR000425">
    <property type="entry name" value="MIP"/>
</dbReference>
<feature type="transmembrane region" description="Helical" evidence="7">
    <location>
        <begin position="84"/>
        <end position="105"/>
    </location>
</feature>
<dbReference type="PRINTS" id="PR00783">
    <property type="entry name" value="MINTRINSICP"/>
</dbReference>
<comment type="caution">
    <text evidence="8">The sequence shown here is derived from an EMBL/GenBank/DDBJ whole genome shotgun (WGS) entry which is preliminary data.</text>
</comment>
<dbReference type="InterPro" id="IPR034294">
    <property type="entry name" value="Aquaporin_transptr"/>
</dbReference>
<evidence type="ECO:0000313" key="8">
    <source>
        <dbReference type="EMBL" id="EIM08070.1"/>
    </source>
</evidence>
<evidence type="ECO:0000256" key="7">
    <source>
        <dbReference type="SAM" id="Phobius"/>
    </source>
</evidence>
<keyword evidence="5 7" id="KW-0472">Membrane</keyword>
<evidence type="ECO:0000256" key="5">
    <source>
        <dbReference type="ARBA" id="ARBA00023136"/>
    </source>
</evidence>
<dbReference type="InterPro" id="IPR023271">
    <property type="entry name" value="Aquaporin-like"/>
</dbReference>
<dbReference type="Pfam" id="PF00230">
    <property type="entry name" value="MIP"/>
    <property type="match status" value="1"/>
</dbReference>
<comment type="subcellular location">
    <subcellularLocation>
        <location evidence="1">Membrane</location>
        <topology evidence="1">Multi-pass membrane protein</topology>
    </subcellularLocation>
</comment>
<feature type="transmembrane region" description="Helical" evidence="7">
    <location>
        <begin position="161"/>
        <end position="180"/>
    </location>
</feature>
<evidence type="ECO:0000313" key="9">
    <source>
        <dbReference type="Proteomes" id="UP000004725"/>
    </source>
</evidence>
<accession>A0AA87LWD0</accession>
<dbReference type="SUPFAM" id="SSF81338">
    <property type="entry name" value="Aquaporin-like"/>
    <property type="match status" value="1"/>
</dbReference>
<evidence type="ECO:0000256" key="2">
    <source>
        <dbReference type="ARBA" id="ARBA00006175"/>
    </source>
</evidence>
<feature type="transmembrane region" description="Helical" evidence="7">
    <location>
        <begin position="36"/>
        <end position="57"/>
    </location>
</feature>
<feature type="transmembrane region" description="Helical" evidence="7">
    <location>
        <begin position="200"/>
        <end position="221"/>
    </location>
</feature>
<organism evidence="8 9">
    <name type="scientific">Planococcus antarcticus DSM 14505</name>
    <dbReference type="NCBI Taxonomy" id="1185653"/>
    <lineage>
        <taxon>Bacteria</taxon>
        <taxon>Bacillati</taxon>
        <taxon>Bacillota</taxon>
        <taxon>Bacilli</taxon>
        <taxon>Bacillales</taxon>
        <taxon>Caryophanaceae</taxon>
        <taxon>Planococcus</taxon>
    </lineage>
</organism>
<keyword evidence="3 6" id="KW-0812">Transmembrane</keyword>
<dbReference type="PANTHER" id="PTHR19139">
    <property type="entry name" value="AQUAPORIN TRANSPORTER"/>
    <property type="match status" value="1"/>
</dbReference>
<evidence type="ECO:0000256" key="4">
    <source>
        <dbReference type="ARBA" id="ARBA00022989"/>
    </source>
</evidence>
<dbReference type="GO" id="GO:0005886">
    <property type="term" value="C:plasma membrane"/>
    <property type="evidence" value="ECO:0007669"/>
    <property type="project" value="TreeGrafter"/>
</dbReference>
<comment type="similarity">
    <text evidence="2 6">Belongs to the MIP/aquaporin (TC 1.A.8) family.</text>
</comment>
<dbReference type="GO" id="GO:0015250">
    <property type="term" value="F:water channel activity"/>
    <property type="evidence" value="ECO:0007669"/>
    <property type="project" value="TreeGrafter"/>
</dbReference>
<reference evidence="8 9" key="1">
    <citation type="journal article" date="2012" name="J. Bacteriol.">
        <title>Genome Sequence of the Antarctic Psychrophile Bacterium Planococcus antarcticus DSM 14505.</title>
        <authorList>
            <person name="Margolles A."/>
            <person name="Gueimonde M."/>
            <person name="Sanchez B."/>
        </authorList>
    </citation>
    <scope>NUCLEOTIDE SEQUENCE [LARGE SCALE GENOMIC DNA]</scope>
    <source>
        <strain evidence="8 9">DSM 14505</strain>
    </source>
</reference>
<feature type="transmembrane region" description="Helical" evidence="7">
    <location>
        <begin position="12"/>
        <end position="30"/>
    </location>
</feature>